<dbReference type="PANTHER" id="PTHR23520:SF2">
    <property type="entry name" value="ABR173CP"/>
    <property type="match status" value="1"/>
</dbReference>
<dbReference type="InterPro" id="IPR011701">
    <property type="entry name" value="MFS"/>
</dbReference>
<accession>A0A1E5RZS2</accession>
<feature type="transmembrane region" description="Helical" evidence="2">
    <location>
        <begin position="474"/>
        <end position="497"/>
    </location>
</feature>
<evidence type="ECO:0000256" key="2">
    <source>
        <dbReference type="SAM" id="Phobius"/>
    </source>
</evidence>
<gene>
    <name evidence="3" type="ORF">AWRI3578_g106</name>
</gene>
<feature type="transmembrane region" description="Helical" evidence="2">
    <location>
        <begin position="383"/>
        <end position="403"/>
    </location>
</feature>
<dbReference type="Proteomes" id="UP000095605">
    <property type="component" value="Unassembled WGS sequence"/>
</dbReference>
<evidence type="ECO:0000313" key="4">
    <source>
        <dbReference type="Proteomes" id="UP000095605"/>
    </source>
</evidence>
<comment type="subcellular location">
    <subcellularLocation>
        <location evidence="1">Membrane</location>
        <topology evidence="1">Multi-pass membrane protein</topology>
    </subcellularLocation>
</comment>
<feature type="transmembrane region" description="Helical" evidence="2">
    <location>
        <begin position="203"/>
        <end position="221"/>
    </location>
</feature>
<feature type="transmembrane region" description="Helical" evidence="2">
    <location>
        <begin position="34"/>
        <end position="57"/>
    </location>
</feature>
<feature type="transmembrane region" description="Helical" evidence="2">
    <location>
        <begin position="96"/>
        <end position="115"/>
    </location>
</feature>
<dbReference type="GO" id="GO:0000329">
    <property type="term" value="C:fungal-type vacuole membrane"/>
    <property type="evidence" value="ECO:0007669"/>
    <property type="project" value="TreeGrafter"/>
</dbReference>
<dbReference type="EMBL" id="LPNL01000001">
    <property type="protein sequence ID" value="OEJ92248.1"/>
    <property type="molecule type" value="Genomic_DNA"/>
</dbReference>
<name>A0A1E5RZS2_9ASCO</name>
<feature type="transmembrane region" description="Helical" evidence="2">
    <location>
        <begin position="69"/>
        <end position="89"/>
    </location>
</feature>
<keyword evidence="2" id="KW-0812">Transmembrane</keyword>
<reference evidence="4" key="1">
    <citation type="journal article" date="2016" name="Genome Announc.">
        <title>Genome sequences of three species of Hanseniaspora isolated from spontaneous wine fermentations.</title>
        <authorList>
            <person name="Sternes P.R."/>
            <person name="Lee D."/>
            <person name="Kutyna D.R."/>
            <person name="Borneman A.R."/>
        </authorList>
    </citation>
    <scope>NUCLEOTIDE SEQUENCE [LARGE SCALE GENOMIC DNA]</scope>
    <source>
        <strain evidence="4">AWRI3578</strain>
    </source>
</reference>
<dbReference type="PANTHER" id="PTHR23520">
    <property type="entry name" value="TRANSPORTER, PUTATIVE (AFU_ORTHOLOGUE AFUA_3G04000)-RELATED"/>
    <property type="match status" value="1"/>
</dbReference>
<feature type="transmembrane region" description="Helical" evidence="2">
    <location>
        <begin position="318"/>
        <end position="340"/>
    </location>
</feature>
<keyword evidence="2" id="KW-1133">Transmembrane helix</keyword>
<keyword evidence="2" id="KW-0472">Membrane</keyword>
<comment type="caution">
    <text evidence="3">The sequence shown here is derived from an EMBL/GenBank/DDBJ whole genome shotgun (WGS) entry which is preliminary data.</text>
</comment>
<organism evidence="3 4">
    <name type="scientific">Hanseniaspora opuntiae</name>
    <dbReference type="NCBI Taxonomy" id="211096"/>
    <lineage>
        <taxon>Eukaryota</taxon>
        <taxon>Fungi</taxon>
        <taxon>Dikarya</taxon>
        <taxon>Ascomycota</taxon>
        <taxon>Saccharomycotina</taxon>
        <taxon>Saccharomycetes</taxon>
        <taxon>Saccharomycodales</taxon>
        <taxon>Saccharomycodaceae</taxon>
        <taxon>Hanseniaspora</taxon>
    </lineage>
</organism>
<dbReference type="OrthoDB" id="10027823at2759"/>
<proteinExistence type="predicted"/>
<evidence type="ECO:0000256" key="1">
    <source>
        <dbReference type="ARBA" id="ARBA00004141"/>
    </source>
</evidence>
<feature type="transmembrane region" description="Helical" evidence="2">
    <location>
        <begin position="121"/>
        <end position="140"/>
    </location>
</feature>
<dbReference type="GO" id="GO:0022857">
    <property type="term" value="F:transmembrane transporter activity"/>
    <property type="evidence" value="ECO:0007669"/>
    <property type="project" value="InterPro"/>
</dbReference>
<protein>
    <submittedName>
        <fullName evidence="3">Putative membrane protein</fullName>
    </submittedName>
</protein>
<dbReference type="Pfam" id="PF07690">
    <property type="entry name" value="MFS_1"/>
    <property type="match status" value="1"/>
</dbReference>
<dbReference type="InterPro" id="IPR036259">
    <property type="entry name" value="MFS_trans_sf"/>
</dbReference>
<dbReference type="AlphaFoldDB" id="A0A1E5RZS2"/>
<sequence length="508" mass="57212">MSTDNLPRLTIWNKIYNNKYINGLITQSDKDIRILYLCVFIRQFQYGLLNQILIFYFKELHYNSEKIGVFLSLTLFGDVVLSWVLTWYADALKRSNIIKLGIVLMFINGLTFIVYDKNFTVLLIVSTLGIVGDGSDVGPFKSIEESCMAHLTKKKYRPIIYSWHYLFSSIGFSVGCWIAGTIVDYLMDNQIYTTYLNCYKFVFGVYCLLSVVKFIAVQFFSENVNMNFHYNDEEIEDQEVSNTMLDAEERPLLADDANDALSESLLHQPSNAGNVNMVSPAKAVNEIEGTVSQRRRDSSNVVPITEESSKLSSATVSILIKLLVIFMLDSFSYGLITSWIPYYYEKTFLFTYTHLGLLFSVGKIITASTVFPSSMITYALGPVKATFVVQSISAIFLIMIPLVDFNVKASVSSLMGYYATASMDVTPRQILLTDLVSANEITKVMGIVNVGKTLARCFGQLLSGYVVQSGLLKYAFIFSGSVLLTADFILILSFVGIDKKILQNLRRK</sequence>
<keyword evidence="4" id="KW-1185">Reference proteome</keyword>
<dbReference type="Gene3D" id="1.20.1250.20">
    <property type="entry name" value="MFS general substrate transporter like domains"/>
    <property type="match status" value="2"/>
</dbReference>
<dbReference type="SUPFAM" id="SSF103473">
    <property type="entry name" value="MFS general substrate transporter"/>
    <property type="match status" value="1"/>
</dbReference>
<evidence type="ECO:0000313" key="3">
    <source>
        <dbReference type="EMBL" id="OEJ92248.1"/>
    </source>
</evidence>
<feature type="transmembrane region" description="Helical" evidence="2">
    <location>
        <begin position="352"/>
        <end position="371"/>
    </location>
</feature>
<feature type="transmembrane region" description="Helical" evidence="2">
    <location>
        <begin position="161"/>
        <end position="183"/>
    </location>
</feature>